<protein>
    <submittedName>
        <fullName evidence="2">D-glycero-D-manno-heptose 1-phosphate guanosyltransferase</fullName>
    </submittedName>
</protein>
<dbReference type="Proteomes" id="UP000239549">
    <property type="component" value="Unassembled WGS sequence"/>
</dbReference>
<accession>A0A2L2XBS2</accession>
<keyword evidence="2" id="KW-0808">Transferase</keyword>
<dbReference type="InterPro" id="IPR005835">
    <property type="entry name" value="NTP_transferase_dom"/>
</dbReference>
<evidence type="ECO:0000259" key="1">
    <source>
        <dbReference type="Pfam" id="PF00483"/>
    </source>
</evidence>
<dbReference type="EMBL" id="BFAV01000102">
    <property type="protein sequence ID" value="GBF33434.1"/>
    <property type="molecule type" value="Genomic_DNA"/>
</dbReference>
<evidence type="ECO:0000313" key="3">
    <source>
        <dbReference type="Proteomes" id="UP000239549"/>
    </source>
</evidence>
<dbReference type="InterPro" id="IPR029044">
    <property type="entry name" value="Nucleotide-diphossugar_trans"/>
</dbReference>
<dbReference type="InterPro" id="IPR050486">
    <property type="entry name" value="Mannose-1P_guanyltransferase"/>
</dbReference>
<dbReference type="PANTHER" id="PTHR22572">
    <property type="entry name" value="SUGAR-1-PHOSPHATE GUANYL TRANSFERASE"/>
    <property type="match status" value="1"/>
</dbReference>
<name>A0A2L2XBS2_9FIRM</name>
<gene>
    <name evidence="2" type="ORF">DCCM_2535</name>
</gene>
<dbReference type="CDD" id="cd06915">
    <property type="entry name" value="NTP_transferase_WcbM_like"/>
    <property type="match status" value="1"/>
</dbReference>
<dbReference type="AlphaFoldDB" id="A0A2L2XBS2"/>
<evidence type="ECO:0000313" key="2">
    <source>
        <dbReference type="EMBL" id="GBF33434.1"/>
    </source>
</evidence>
<comment type="caution">
    <text evidence="2">The sequence shown here is derived from an EMBL/GenBank/DDBJ whole genome shotgun (WGS) entry which is preliminary data.</text>
</comment>
<proteinExistence type="predicted"/>
<keyword evidence="3" id="KW-1185">Reference proteome</keyword>
<reference evidence="3" key="1">
    <citation type="submission" date="2018-02" db="EMBL/GenBank/DDBJ databases">
        <title>Genome sequence of Desulfocucumis palustris strain NAW-5.</title>
        <authorList>
            <person name="Watanabe M."/>
            <person name="Kojima H."/>
            <person name="Fukui M."/>
        </authorList>
    </citation>
    <scope>NUCLEOTIDE SEQUENCE [LARGE SCALE GENOMIC DNA]</scope>
    <source>
        <strain evidence="3">NAW-5</strain>
    </source>
</reference>
<dbReference type="Pfam" id="PF00483">
    <property type="entry name" value="NTP_transferase"/>
    <property type="match status" value="1"/>
</dbReference>
<dbReference type="SUPFAM" id="SSF53448">
    <property type="entry name" value="Nucleotide-diphospho-sugar transferases"/>
    <property type="match status" value="1"/>
</dbReference>
<dbReference type="GO" id="GO:0016740">
    <property type="term" value="F:transferase activity"/>
    <property type="evidence" value="ECO:0007669"/>
    <property type="project" value="UniProtKB-KW"/>
</dbReference>
<feature type="domain" description="Nucleotidyl transferase" evidence="1">
    <location>
        <begin position="19"/>
        <end position="246"/>
    </location>
</feature>
<sequence length="255" mass="28667">MKIEGCIFHITAGGWGQVKAVVLAGGFGTRLQSVLKGLPKPMAPVGEGCFLDYLLKGLISSGIKEYIFCVYYLADKITGYLGDGGKLGISVDYSVETRPMGTAGAVGLLRESLKETFCVVNADTYIEVDLRECLQWHREKKAMATLCAVKVADSGRFGTLVFDSRWRIIDFREKAASGGNRWINGGIYIFEPEIFQYIPEGTSVSMEREVFPRLLKSRERIYGYPRETHFFDIGVPEDYYAFQEFISWKREKGDI</sequence>
<organism evidence="2 3">
    <name type="scientific">Desulfocucumis palustris</name>
    <dbReference type="NCBI Taxonomy" id="1898651"/>
    <lineage>
        <taxon>Bacteria</taxon>
        <taxon>Bacillati</taxon>
        <taxon>Bacillota</taxon>
        <taxon>Clostridia</taxon>
        <taxon>Eubacteriales</taxon>
        <taxon>Desulfocucumaceae</taxon>
        <taxon>Desulfocucumis</taxon>
    </lineage>
</organism>
<dbReference type="Gene3D" id="3.90.550.10">
    <property type="entry name" value="Spore Coat Polysaccharide Biosynthesis Protein SpsA, Chain A"/>
    <property type="match status" value="1"/>
</dbReference>